<reference evidence="1 2" key="1">
    <citation type="submission" date="2020-10" db="EMBL/GenBank/DDBJ databases">
        <authorList>
            <person name="Peeters C."/>
        </authorList>
    </citation>
    <scope>NUCLEOTIDE SEQUENCE [LARGE SCALE GENOMIC DNA]</scope>
    <source>
        <strain evidence="1 2">LMG 28140</strain>
    </source>
</reference>
<accession>A0ABM8NHR9</accession>
<proteinExistence type="predicted"/>
<dbReference type="RefSeq" id="WP_201641927.1">
    <property type="nucleotide sequence ID" value="NZ_CAJHCP010000004.1"/>
</dbReference>
<sequence length="89" mass="10236">MLNLFSAIFWRILFPQLIGGLAKRCMPPFFRFFWSPARKWLGRRELISCASLPGICLARESYDRRADLTVKLLLIPSTESHDNAAALPR</sequence>
<comment type="caution">
    <text evidence="1">The sequence shown here is derived from an EMBL/GenBank/DDBJ whole genome shotgun (WGS) entry which is preliminary data.</text>
</comment>
<evidence type="ECO:0000313" key="1">
    <source>
        <dbReference type="EMBL" id="CAD6526144.1"/>
    </source>
</evidence>
<keyword evidence="2" id="KW-1185">Reference proteome</keyword>
<evidence type="ECO:0008006" key="3">
    <source>
        <dbReference type="Google" id="ProtNLM"/>
    </source>
</evidence>
<organism evidence="1 2">
    <name type="scientific">Paraburkholderia metrosideri</name>
    <dbReference type="NCBI Taxonomy" id="580937"/>
    <lineage>
        <taxon>Bacteria</taxon>
        <taxon>Pseudomonadati</taxon>
        <taxon>Pseudomonadota</taxon>
        <taxon>Betaproteobacteria</taxon>
        <taxon>Burkholderiales</taxon>
        <taxon>Burkholderiaceae</taxon>
        <taxon>Paraburkholderia</taxon>
    </lineage>
</organism>
<gene>
    <name evidence="1" type="ORF">LMG28140_01804</name>
</gene>
<protein>
    <recommendedName>
        <fullName evidence="3">Secreted protein</fullName>
    </recommendedName>
</protein>
<evidence type="ECO:0000313" key="2">
    <source>
        <dbReference type="Proteomes" id="UP000598032"/>
    </source>
</evidence>
<dbReference type="Proteomes" id="UP000598032">
    <property type="component" value="Unassembled WGS sequence"/>
</dbReference>
<name>A0ABM8NHR9_9BURK</name>
<dbReference type="EMBL" id="CAJHCP010000004">
    <property type="protein sequence ID" value="CAD6526144.1"/>
    <property type="molecule type" value="Genomic_DNA"/>
</dbReference>